<accession>A0A0V0G8D1</accession>
<sequence>WGIFADIPVSSLLTYSGVHIFKNGNAAFLIKAGKLYCIGEYAINSCLLDKTPSSFISGQCYVPSILSKLNANGIKAIATGYDHVTLVDNDGVVFCWGSNGKGQLGNGVTEKSPPIISSVNVVNVPRIEQISCGDNYTIALSRTNELWIWGSLKSNFDAVLPTKVQHPDNIRITQISAGNNHVAVLTINEKVYIFGKEDFGQLVNGKISFQLECIISPLKFRCVLCGRNFTMFITESGDLYSVGLSFANYETNLQLIKTSEKIAKLALTRNNDHFCAEGKSGRIYRGIVLSSNAEHGSKIQFFKKRGHLGDLKDRNYETNQQHILESFINLNLPSIVPVAWNSSQDIIPLLENHEFSPVPNLNLDSNISVNFNESVSEVAANNTNVARQGWPKAADTEVSELSKNFLSLKFSNKFSPVESSLFNMKFCSDIKIILSDGILHAHKFILAANSAYLKKLIDDLWKDRKEVDMTNMDPISYKSYIKFLYTGNLDGLSIHQIPEVYSLGDKDESTTLKKLCLEMWKNELHLDNICSSFYIAFLYECQELVNACSPIISEHFDKIKTSKEYIVELPFRMRVAMKYVYCFDVNQQKDEVL</sequence>
<dbReference type="PANTHER" id="PTHR45982">
    <property type="entry name" value="REGULATOR OF CHROMOSOME CONDENSATION"/>
    <property type="match status" value="1"/>
</dbReference>
<feature type="domain" description="BTB" evidence="2">
    <location>
        <begin position="428"/>
        <end position="490"/>
    </location>
</feature>
<dbReference type="CDD" id="cd18186">
    <property type="entry name" value="BTB_POZ_ZBTB_KLHL-like"/>
    <property type="match status" value="1"/>
</dbReference>
<dbReference type="Pfam" id="PF13540">
    <property type="entry name" value="RCC1_2"/>
    <property type="match status" value="1"/>
</dbReference>
<reference evidence="3" key="1">
    <citation type="journal article" date="2018" name="J. Proteomics">
        <title>Exploring the molecular complexity of Triatoma dimidiata sialome.</title>
        <authorList>
            <person name="Santiago P.B."/>
            <person name="de Araujo C.N."/>
            <person name="Charneau S."/>
            <person name="Bastos I.M.D."/>
            <person name="Assumpcao T.C.F."/>
            <person name="Queiroz R.M.L."/>
            <person name="Praca Y.R."/>
            <person name="Cordeiro T.M."/>
            <person name="Garcia C.H.S."/>
            <person name="da Silva I.G."/>
            <person name="Raiol T."/>
            <person name="Motta F.N."/>
            <person name="de Araujo Oliveira J.V."/>
            <person name="de Sousa M.V."/>
            <person name="Ribeiro J.M.C."/>
            <person name="de Santana J.M."/>
        </authorList>
    </citation>
    <scope>NUCLEOTIDE SEQUENCE</scope>
    <source>
        <strain evidence="3">Santander</strain>
        <tissue evidence="3">Salivary glands</tissue>
    </source>
</reference>
<feature type="non-terminal residue" evidence="3">
    <location>
        <position position="1"/>
    </location>
</feature>
<dbReference type="InterPro" id="IPR051553">
    <property type="entry name" value="Ran_GTPase-activating"/>
</dbReference>
<dbReference type="Gene3D" id="2.130.10.30">
    <property type="entry name" value="Regulator of chromosome condensation 1/beta-lactamase-inhibitor protein II"/>
    <property type="match status" value="1"/>
</dbReference>
<dbReference type="InterPro" id="IPR000408">
    <property type="entry name" value="Reg_chr_condens"/>
</dbReference>
<evidence type="ECO:0000259" key="2">
    <source>
        <dbReference type="PROSITE" id="PS50097"/>
    </source>
</evidence>
<dbReference type="InterPro" id="IPR011333">
    <property type="entry name" value="SKP1/BTB/POZ_sf"/>
</dbReference>
<organism evidence="3">
    <name type="scientific">Triatoma dimidiata</name>
    <name type="common">Kissing bug</name>
    <name type="synonym">Meccus dimidiatus</name>
    <dbReference type="NCBI Taxonomy" id="72491"/>
    <lineage>
        <taxon>Eukaryota</taxon>
        <taxon>Metazoa</taxon>
        <taxon>Ecdysozoa</taxon>
        <taxon>Arthropoda</taxon>
        <taxon>Hexapoda</taxon>
        <taxon>Insecta</taxon>
        <taxon>Pterygota</taxon>
        <taxon>Neoptera</taxon>
        <taxon>Paraneoptera</taxon>
        <taxon>Hemiptera</taxon>
        <taxon>Heteroptera</taxon>
        <taxon>Panheteroptera</taxon>
        <taxon>Cimicomorpha</taxon>
        <taxon>Reduviidae</taxon>
        <taxon>Triatominae</taxon>
        <taxon>Triatoma</taxon>
    </lineage>
</organism>
<name>A0A0V0G8D1_TRIDM</name>
<proteinExistence type="predicted"/>
<dbReference type="Pfam" id="PF00651">
    <property type="entry name" value="BTB"/>
    <property type="match status" value="1"/>
</dbReference>
<feature type="repeat" description="RCC1" evidence="1">
    <location>
        <begin position="91"/>
        <end position="143"/>
    </location>
</feature>
<dbReference type="SUPFAM" id="SSF50985">
    <property type="entry name" value="RCC1/BLIP-II"/>
    <property type="match status" value="1"/>
</dbReference>
<dbReference type="PROSITE" id="PS50012">
    <property type="entry name" value="RCC1_3"/>
    <property type="match status" value="2"/>
</dbReference>
<dbReference type="InterPro" id="IPR009091">
    <property type="entry name" value="RCC1/BLIP-II"/>
</dbReference>
<protein>
    <submittedName>
        <fullName evidence="3">Putative e3 ubiquitin-protein ligase herc2</fullName>
    </submittedName>
</protein>
<dbReference type="InterPro" id="IPR000210">
    <property type="entry name" value="BTB/POZ_dom"/>
</dbReference>
<dbReference type="EMBL" id="GECL01002599">
    <property type="protein sequence ID" value="JAP03525.1"/>
    <property type="molecule type" value="Transcribed_RNA"/>
</dbReference>
<dbReference type="CDD" id="cd14733">
    <property type="entry name" value="BACK"/>
    <property type="match status" value="1"/>
</dbReference>
<dbReference type="Gene3D" id="3.30.710.10">
    <property type="entry name" value="Potassium Channel Kv1.1, Chain A"/>
    <property type="match status" value="1"/>
</dbReference>
<dbReference type="SMART" id="SM00225">
    <property type="entry name" value="BTB"/>
    <property type="match status" value="1"/>
</dbReference>
<dbReference type="PROSITE" id="PS50097">
    <property type="entry name" value="BTB"/>
    <property type="match status" value="1"/>
</dbReference>
<evidence type="ECO:0000313" key="3">
    <source>
        <dbReference type="EMBL" id="JAP03525.1"/>
    </source>
</evidence>
<dbReference type="Pfam" id="PF00415">
    <property type="entry name" value="RCC1"/>
    <property type="match status" value="1"/>
</dbReference>
<dbReference type="SUPFAM" id="SSF54695">
    <property type="entry name" value="POZ domain"/>
    <property type="match status" value="1"/>
</dbReference>
<evidence type="ECO:0000256" key="1">
    <source>
        <dbReference type="PROSITE-ProRule" id="PRU00235"/>
    </source>
</evidence>
<dbReference type="PANTHER" id="PTHR45982:SF1">
    <property type="entry name" value="REGULATOR OF CHROMOSOME CONDENSATION"/>
    <property type="match status" value="1"/>
</dbReference>
<dbReference type="AlphaFoldDB" id="A0A0V0G8D1"/>
<feature type="repeat" description="RCC1" evidence="1">
    <location>
        <begin position="144"/>
        <end position="188"/>
    </location>
</feature>